<evidence type="ECO:0000256" key="3">
    <source>
        <dbReference type="ARBA" id="ARBA00006922"/>
    </source>
</evidence>
<dbReference type="InterPro" id="IPR013734">
    <property type="entry name" value="TF_Nrm1/Whi5"/>
</dbReference>
<evidence type="ECO:0000313" key="11">
    <source>
        <dbReference type="Proteomes" id="UP000322873"/>
    </source>
</evidence>
<evidence type="ECO:0000256" key="2">
    <source>
        <dbReference type="ARBA" id="ARBA00004496"/>
    </source>
</evidence>
<dbReference type="Proteomes" id="UP000322873">
    <property type="component" value="Unassembled WGS sequence"/>
</dbReference>
<feature type="region of interest" description="Disordered" evidence="9">
    <location>
        <begin position="506"/>
        <end position="550"/>
    </location>
</feature>
<keyword evidence="7" id="KW-0804">Transcription</keyword>
<accession>A0A5M9JHW3</accession>
<sequence>MHAVATGTDGILRIQRGFVCKLVRRKLLPYNNERAFQHTNFHHSFFTQFYPLLLESFLSPFTMASPNTSRTRRVLGDININISTSAFDIDHALSIAKIPKVSESGRPLRNSPDLSKWVGNSSSEVQQENREKDKKLQVGSIEGEVEEEISSKGSEKESKDARISTAVCSSNAGSAQLAETHIRPGSGKKQKTEIQQSSVNAPSTDNFPPCNDMIQGEQEWRETCSRAQEHAPGCDYASIAPLAALQPKAQIMPSTVSLVSATSPSSSVEKTEEIATVPNSPQASETAMPEDSRLIPTTVSTTRSFRTSKSKSLSREEIRQKSQALRLRLSLANYKVKTNQIDLPLSRLEVRSTSPTPPLARLRTNPSYGASMGSRTPLPGAPTSNDRSAVIPAINLQRPSPSRGRVRVFNGDREKGRNQDADIPSSPPSSRSDSLSRRDSAISCTSLGSNSGPAAGHAHPLSARDDETHRDLEINVEREVARRKQDMMRGREAANLAARKPILERQKLGILHPPMMFAQPDSGPERSDRGRSPELSRKAADGLLRLSLLR</sequence>
<feature type="compositionally biased region" description="Polar residues" evidence="9">
    <location>
        <begin position="193"/>
        <end position="206"/>
    </location>
</feature>
<dbReference type="AlphaFoldDB" id="A0A5M9JHW3"/>
<dbReference type="VEuPathDB" id="FungiDB:MFRU_010g03090"/>
<comment type="caution">
    <text evidence="10">The sequence shown here is derived from an EMBL/GenBank/DDBJ whole genome shotgun (WGS) entry which is preliminary data.</text>
</comment>
<evidence type="ECO:0000256" key="9">
    <source>
        <dbReference type="SAM" id="MobiDB-lite"/>
    </source>
</evidence>
<feature type="compositionally biased region" description="Basic and acidic residues" evidence="9">
    <location>
        <begin position="462"/>
        <end position="487"/>
    </location>
</feature>
<evidence type="ECO:0000256" key="4">
    <source>
        <dbReference type="ARBA" id="ARBA00022490"/>
    </source>
</evidence>
<feature type="compositionally biased region" description="Low complexity" evidence="9">
    <location>
        <begin position="421"/>
        <end position="433"/>
    </location>
</feature>
<feature type="region of interest" description="Disordered" evidence="9">
    <location>
        <begin position="263"/>
        <end position="292"/>
    </location>
</feature>
<comment type="similarity">
    <text evidence="3">Belongs to the WHI5/NRM1 family.</text>
</comment>
<keyword evidence="8" id="KW-0539">Nucleus</keyword>
<keyword evidence="11" id="KW-1185">Reference proteome</keyword>
<feature type="compositionally biased region" description="Basic and acidic residues" evidence="9">
    <location>
        <begin position="410"/>
        <end position="420"/>
    </location>
</feature>
<evidence type="ECO:0000256" key="5">
    <source>
        <dbReference type="ARBA" id="ARBA00022491"/>
    </source>
</evidence>
<feature type="compositionally biased region" description="Basic and acidic residues" evidence="9">
    <location>
        <begin position="149"/>
        <end position="162"/>
    </location>
</feature>
<gene>
    <name evidence="10" type="ORF">EYC84_008034</name>
</gene>
<organism evidence="10 11">
    <name type="scientific">Monilinia fructicola</name>
    <name type="common">Brown rot fungus</name>
    <name type="synonym">Ciboria fructicola</name>
    <dbReference type="NCBI Taxonomy" id="38448"/>
    <lineage>
        <taxon>Eukaryota</taxon>
        <taxon>Fungi</taxon>
        <taxon>Dikarya</taxon>
        <taxon>Ascomycota</taxon>
        <taxon>Pezizomycotina</taxon>
        <taxon>Leotiomycetes</taxon>
        <taxon>Helotiales</taxon>
        <taxon>Sclerotiniaceae</taxon>
        <taxon>Monilinia</taxon>
    </lineage>
</organism>
<feature type="region of interest" description="Disordered" evidence="9">
    <location>
        <begin position="103"/>
        <end position="209"/>
    </location>
</feature>
<evidence type="ECO:0000313" key="10">
    <source>
        <dbReference type="EMBL" id="KAA8567559.1"/>
    </source>
</evidence>
<feature type="compositionally biased region" description="Basic and acidic residues" evidence="9">
    <location>
        <begin position="127"/>
        <end position="136"/>
    </location>
</feature>
<dbReference type="Pfam" id="PF08528">
    <property type="entry name" value="Whi5"/>
    <property type="match status" value="1"/>
</dbReference>
<comment type="subcellular location">
    <subcellularLocation>
        <location evidence="2">Cytoplasm</location>
    </subcellularLocation>
    <subcellularLocation>
        <location evidence="1">Nucleus</location>
    </subcellularLocation>
</comment>
<dbReference type="GO" id="GO:0005634">
    <property type="term" value="C:nucleus"/>
    <property type="evidence" value="ECO:0007669"/>
    <property type="project" value="UniProtKB-SubCell"/>
</dbReference>
<feature type="region of interest" description="Disordered" evidence="9">
    <location>
        <begin position="349"/>
        <end position="487"/>
    </location>
</feature>
<keyword evidence="4" id="KW-0963">Cytoplasm</keyword>
<keyword evidence="5" id="KW-0678">Repressor</keyword>
<evidence type="ECO:0000256" key="6">
    <source>
        <dbReference type="ARBA" id="ARBA00023015"/>
    </source>
</evidence>
<evidence type="ECO:0000256" key="1">
    <source>
        <dbReference type="ARBA" id="ARBA00004123"/>
    </source>
</evidence>
<proteinExistence type="inferred from homology"/>
<keyword evidence="6" id="KW-0805">Transcription regulation</keyword>
<dbReference type="GO" id="GO:0005737">
    <property type="term" value="C:cytoplasm"/>
    <property type="evidence" value="ECO:0007669"/>
    <property type="project" value="UniProtKB-SubCell"/>
</dbReference>
<dbReference type="EMBL" id="VICG01000010">
    <property type="protein sequence ID" value="KAA8567559.1"/>
    <property type="molecule type" value="Genomic_DNA"/>
</dbReference>
<evidence type="ECO:0000256" key="7">
    <source>
        <dbReference type="ARBA" id="ARBA00023163"/>
    </source>
</evidence>
<protein>
    <submittedName>
        <fullName evidence="10">Uncharacterized protein</fullName>
    </submittedName>
</protein>
<evidence type="ECO:0000256" key="8">
    <source>
        <dbReference type="ARBA" id="ARBA00023242"/>
    </source>
</evidence>
<reference evidence="10 11" key="1">
    <citation type="submission" date="2019-06" db="EMBL/GenBank/DDBJ databases">
        <title>Genome Sequence of the Brown Rot Fungal Pathogen Monilinia fructicola.</title>
        <authorList>
            <person name="De Miccolis Angelini R.M."/>
            <person name="Landi L."/>
            <person name="Abate D."/>
            <person name="Pollastro S."/>
            <person name="Romanazzi G."/>
            <person name="Faretra F."/>
        </authorList>
    </citation>
    <scope>NUCLEOTIDE SEQUENCE [LARGE SCALE GENOMIC DNA]</scope>
    <source>
        <strain evidence="10 11">Mfrc123</strain>
    </source>
</reference>
<feature type="compositionally biased region" description="Basic and acidic residues" evidence="9">
    <location>
        <begin position="523"/>
        <end position="540"/>
    </location>
</feature>
<name>A0A5M9JHW3_MONFR</name>